<comment type="caution">
    <text evidence="3">The sequence shown here is derived from an EMBL/GenBank/DDBJ whole genome shotgun (WGS) entry which is preliminary data.</text>
</comment>
<protein>
    <recommendedName>
        <fullName evidence="5">Secreted protein</fullName>
    </recommendedName>
</protein>
<feature type="region of interest" description="Disordered" evidence="1">
    <location>
        <begin position="33"/>
        <end position="67"/>
    </location>
</feature>
<dbReference type="PROSITE" id="PS51257">
    <property type="entry name" value="PROKAR_LIPOPROTEIN"/>
    <property type="match status" value="1"/>
</dbReference>
<accession>A0AAD9HG59</accession>
<reference evidence="3" key="1">
    <citation type="submission" date="2021-06" db="EMBL/GenBank/DDBJ databases">
        <title>Comparative genomics, transcriptomics and evolutionary studies reveal genomic signatures of adaptation to plant cell wall in hemibiotrophic fungi.</title>
        <authorList>
            <consortium name="DOE Joint Genome Institute"/>
            <person name="Baroncelli R."/>
            <person name="Diaz J.F."/>
            <person name="Benocci T."/>
            <person name="Peng M."/>
            <person name="Battaglia E."/>
            <person name="Haridas S."/>
            <person name="Andreopoulos W."/>
            <person name="Labutti K."/>
            <person name="Pangilinan J."/>
            <person name="Floch G.L."/>
            <person name="Makela M.R."/>
            <person name="Henrissat B."/>
            <person name="Grigoriev I.V."/>
            <person name="Crouch J.A."/>
            <person name="De Vries R.P."/>
            <person name="Sukno S.A."/>
            <person name="Thon M.R."/>
        </authorList>
    </citation>
    <scope>NUCLEOTIDE SEQUENCE</scope>
    <source>
        <strain evidence="3">MAFF235873</strain>
    </source>
</reference>
<feature type="chain" id="PRO_5042140528" description="Secreted protein" evidence="2">
    <location>
        <begin position="20"/>
        <end position="235"/>
    </location>
</feature>
<evidence type="ECO:0000256" key="1">
    <source>
        <dbReference type="SAM" id="MobiDB-lite"/>
    </source>
</evidence>
<name>A0AAD9HG59_9PEZI</name>
<evidence type="ECO:0000313" key="3">
    <source>
        <dbReference type="EMBL" id="KAK2028268.1"/>
    </source>
</evidence>
<proteinExistence type="predicted"/>
<evidence type="ECO:0000256" key="2">
    <source>
        <dbReference type="SAM" id="SignalP"/>
    </source>
</evidence>
<keyword evidence="2" id="KW-0732">Signal</keyword>
<feature type="signal peptide" evidence="2">
    <location>
        <begin position="1"/>
        <end position="19"/>
    </location>
</feature>
<evidence type="ECO:0008006" key="5">
    <source>
        <dbReference type="Google" id="ProtNLM"/>
    </source>
</evidence>
<organism evidence="3 4">
    <name type="scientific">Colletotrichum zoysiae</name>
    <dbReference type="NCBI Taxonomy" id="1216348"/>
    <lineage>
        <taxon>Eukaryota</taxon>
        <taxon>Fungi</taxon>
        <taxon>Dikarya</taxon>
        <taxon>Ascomycota</taxon>
        <taxon>Pezizomycotina</taxon>
        <taxon>Sordariomycetes</taxon>
        <taxon>Hypocreomycetidae</taxon>
        <taxon>Glomerellales</taxon>
        <taxon>Glomerellaceae</taxon>
        <taxon>Colletotrichum</taxon>
        <taxon>Colletotrichum graminicola species complex</taxon>
    </lineage>
</organism>
<gene>
    <name evidence="3" type="ORF">LX32DRAFT_653282</name>
</gene>
<evidence type="ECO:0000313" key="4">
    <source>
        <dbReference type="Proteomes" id="UP001232148"/>
    </source>
</evidence>
<dbReference type="EMBL" id="MU842881">
    <property type="protein sequence ID" value="KAK2028268.1"/>
    <property type="molecule type" value="Genomic_DNA"/>
</dbReference>
<dbReference type="AlphaFoldDB" id="A0AAD9HG59"/>
<keyword evidence="4" id="KW-1185">Reference proteome</keyword>
<sequence>MLVSRILVLLPFLFACVSAGVIDNHDHDNHEWSREVRVRGTGSKGGDEDVSLSGAEGTGPRNHDSAQGVLEGIVVKLNDRDSLLTAAKPPATPDIPFEPLFNGSKVTTAVDDESSPPIPNETSTNHRTEPAVDVMAVNDNHLEPRLTDDLVKCVVCVHICRASQEQAEWPLELLYPRCLKSECVAKGPCLGKTEKYDKVFGGRWAFKEVTRAAWKKYWHGESGKFSFSDITGIPE</sequence>
<dbReference type="Proteomes" id="UP001232148">
    <property type="component" value="Unassembled WGS sequence"/>
</dbReference>